<organism evidence="1 2">
    <name type="scientific">Carex littledalei</name>
    <dbReference type="NCBI Taxonomy" id="544730"/>
    <lineage>
        <taxon>Eukaryota</taxon>
        <taxon>Viridiplantae</taxon>
        <taxon>Streptophyta</taxon>
        <taxon>Embryophyta</taxon>
        <taxon>Tracheophyta</taxon>
        <taxon>Spermatophyta</taxon>
        <taxon>Magnoliopsida</taxon>
        <taxon>Liliopsida</taxon>
        <taxon>Poales</taxon>
        <taxon>Cyperaceae</taxon>
        <taxon>Cyperoideae</taxon>
        <taxon>Cariceae</taxon>
        <taxon>Carex</taxon>
        <taxon>Carex subgen. Euthyceras</taxon>
    </lineage>
</organism>
<dbReference type="GO" id="GO:0016740">
    <property type="term" value="F:transferase activity"/>
    <property type="evidence" value="ECO:0007669"/>
    <property type="project" value="UniProtKB-KW"/>
</dbReference>
<sequence>MFDQGLNARDMVNRGIGIEVDRDETDGSFTGRDIAKGLQLVMVEKELGEELRCTGQEYKRIFGDEEMNQRCVTRFLEYLSNNT</sequence>
<dbReference type="AlphaFoldDB" id="A0A833R550"/>
<proteinExistence type="predicted"/>
<evidence type="ECO:0000313" key="2">
    <source>
        <dbReference type="Proteomes" id="UP000623129"/>
    </source>
</evidence>
<dbReference type="OrthoDB" id="5835829at2759"/>
<accession>A0A833R550</accession>
<keyword evidence="1" id="KW-0808">Transferase</keyword>
<keyword evidence="2" id="KW-1185">Reference proteome</keyword>
<reference evidence="1" key="1">
    <citation type="submission" date="2020-01" db="EMBL/GenBank/DDBJ databases">
        <title>Genome sequence of Kobresia littledalei, the first chromosome-level genome in the family Cyperaceae.</title>
        <authorList>
            <person name="Qu G."/>
        </authorList>
    </citation>
    <scope>NUCLEOTIDE SEQUENCE</scope>
    <source>
        <strain evidence="1">C.B.Clarke</strain>
        <tissue evidence="1">Leaf</tissue>
    </source>
</reference>
<comment type="caution">
    <text evidence="1">The sequence shown here is derived from an EMBL/GenBank/DDBJ whole genome shotgun (WGS) entry which is preliminary data.</text>
</comment>
<evidence type="ECO:0000313" key="1">
    <source>
        <dbReference type="EMBL" id="KAF3330111.1"/>
    </source>
</evidence>
<gene>
    <name evidence="1" type="ORF">FCM35_KLT05442</name>
</gene>
<dbReference type="Gene3D" id="3.40.50.2000">
    <property type="entry name" value="Glycogen Phosphorylase B"/>
    <property type="match status" value="1"/>
</dbReference>
<protein>
    <submittedName>
        <fullName evidence="1">UDP-glycosyltransferase 91C1-like protein</fullName>
    </submittedName>
</protein>
<dbReference type="SUPFAM" id="SSF53756">
    <property type="entry name" value="UDP-Glycosyltransferase/glycogen phosphorylase"/>
    <property type="match status" value="1"/>
</dbReference>
<name>A0A833R550_9POAL</name>
<dbReference type="EMBL" id="SWLB01000014">
    <property type="protein sequence ID" value="KAF3330111.1"/>
    <property type="molecule type" value="Genomic_DNA"/>
</dbReference>
<dbReference type="Proteomes" id="UP000623129">
    <property type="component" value="Unassembled WGS sequence"/>
</dbReference>